<evidence type="ECO:0000256" key="8">
    <source>
        <dbReference type="RuleBase" id="RU000688"/>
    </source>
</evidence>
<evidence type="ECO:0000256" key="5">
    <source>
        <dbReference type="ARBA" id="ARBA00023136"/>
    </source>
</evidence>
<evidence type="ECO:0000256" key="2">
    <source>
        <dbReference type="ARBA" id="ARBA00022692"/>
    </source>
</evidence>
<comment type="subcellular location">
    <subcellularLocation>
        <location evidence="1">Membrane</location>
        <topology evidence="1">Multi-pass membrane protein</topology>
    </subcellularLocation>
</comment>
<evidence type="ECO:0000313" key="10">
    <source>
        <dbReference type="EMBL" id="EKC21149.1"/>
    </source>
</evidence>
<reference evidence="10" key="1">
    <citation type="journal article" date="2012" name="Nature">
        <title>The oyster genome reveals stress adaptation and complexity of shell formation.</title>
        <authorList>
            <person name="Zhang G."/>
            <person name="Fang X."/>
            <person name="Guo X."/>
            <person name="Li L."/>
            <person name="Luo R."/>
            <person name="Xu F."/>
            <person name="Yang P."/>
            <person name="Zhang L."/>
            <person name="Wang X."/>
            <person name="Qi H."/>
            <person name="Xiong Z."/>
            <person name="Que H."/>
            <person name="Xie Y."/>
            <person name="Holland P.W."/>
            <person name="Paps J."/>
            <person name="Zhu Y."/>
            <person name="Wu F."/>
            <person name="Chen Y."/>
            <person name="Wang J."/>
            <person name="Peng C."/>
            <person name="Meng J."/>
            <person name="Yang L."/>
            <person name="Liu J."/>
            <person name="Wen B."/>
            <person name="Zhang N."/>
            <person name="Huang Z."/>
            <person name="Zhu Q."/>
            <person name="Feng Y."/>
            <person name="Mount A."/>
            <person name="Hedgecock D."/>
            <person name="Xu Z."/>
            <person name="Liu Y."/>
            <person name="Domazet-Loso T."/>
            <person name="Du Y."/>
            <person name="Sun X."/>
            <person name="Zhang S."/>
            <person name="Liu B."/>
            <person name="Cheng P."/>
            <person name="Jiang X."/>
            <person name="Li J."/>
            <person name="Fan D."/>
            <person name="Wang W."/>
            <person name="Fu W."/>
            <person name="Wang T."/>
            <person name="Wang B."/>
            <person name="Zhang J."/>
            <person name="Peng Z."/>
            <person name="Li Y."/>
            <person name="Li N."/>
            <person name="Wang J."/>
            <person name="Chen M."/>
            <person name="He Y."/>
            <person name="Tan F."/>
            <person name="Song X."/>
            <person name="Zheng Q."/>
            <person name="Huang R."/>
            <person name="Yang H."/>
            <person name="Du X."/>
            <person name="Chen L."/>
            <person name="Yang M."/>
            <person name="Gaffney P.M."/>
            <person name="Wang S."/>
            <person name="Luo L."/>
            <person name="She Z."/>
            <person name="Ming Y."/>
            <person name="Huang W."/>
            <person name="Zhang S."/>
            <person name="Huang B."/>
            <person name="Zhang Y."/>
            <person name="Qu T."/>
            <person name="Ni P."/>
            <person name="Miao G."/>
            <person name="Wang J."/>
            <person name="Wang Q."/>
            <person name="Steinberg C.E."/>
            <person name="Wang H."/>
            <person name="Li N."/>
            <person name="Qian L."/>
            <person name="Zhang G."/>
            <person name="Li Y."/>
            <person name="Yang H."/>
            <person name="Liu X."/>
            <person name="Wang J."/>
            <person name="Yin Y."/>
            <person name="Wang J."/>
        </authorList>
    </citation>
    <scope>NUCLEOTIDE SEQUENCE [LARGE SCALE GENOMIC DNA]</scope>
    <source>
        <strain evidence="10">05x7-T-G4-1.051#20</strain>
    </source>
</reference>
<accession>K1PQM6</accession>
<keyword evidence="2 8" id="KW-0812">Transmembrane</keyword>
<name>K1PQM6_MAGGI</name>
<dbReference type="InParanoid" id="K1PQM6"/>
<comment type="similarity">
    <text evidence="8">Belongs to the G-protein coupled receptor 1 family.</text>
</comment>
<evidence type="ECO:0000256" key="4">
    <source>
        <dbReference type="ARBA" id="ARBA00023040"/>
    </source>
</evidence>
<dbReference type="EMBL" id="JH815763">
    <property type="protein sequence ID" value="EKC21149.1"/>
    <property type="molecule type" value="Genomic_DNA"/>
</dbReference>
<dbReference type="PANTHER" id="PTHR45695">
    <property type="entry name" value="LEUCOKININ RECEPTOR-RELATED"/>
    <property type="match status" value="1"/>
</dbReference>
<dbReference type="CDD" id="cd00637">
    <property type="entry name" value="7tm_classA_rhodopsin-like"/>
    <property type="match status" value="1"/>
</dbReference>
<dbReference type="GO" id="GO:0005886">
    <property type="term" value="C:plasma membrane"/>
    <property type="evidence" value="ECO:0007669"/>
    <property type="project" value="TreeGrafter"/>
</dbReference>
<evidence type="ECO:0000256" key="7">
    <source>
        <dbReference type="ARBA" id="ARBA00023224"/>
    </source>
</evidence>
<dbReference type="Pfam" id="PF00001">
    <property type="entry name" value="7tm_1"/>
    <property type="match status" value="1"/>
</dbReference>
<dbReference type="SMART" id="SM01381">
    <property type="entry name" value="7TM_GPCR_Srsx"/>
    <property type="match status" value="1"/>
</dbReference>
<keyword evidence="4 8" id="KW-0297">G-protein coupled receptor</keyword>
<dbReference type="Gene3D" id="1.20.1070.10">
    <property type="entry name" value="Rhodopsin 7-helix transmembrane proteins"/>
    <property type="match status" value="1"/>
</dbReference>
<dbReference type="InterPro" id="IPR017452">
    <property type="entry name" value="GPCR_Rhodpsn_7TM"/>
</dbReference>
<dbReference type="PANTHER" id="PTHR45695:SF22">
    <property type="entry name" value="G-PROTEIN COUPLED RECEPTORS FAMILY 1 PROFILE DOMAIN-CONTAINING PROTEIN"/>
    <property type="match status" value="1"/>
</dbReference>
<evidence type="ECO:0000256" key="6">
    <source>
        <dbReference type="ARBA" id="ARBA00023170"/>
    </source>
</evidence>
<dbReference type="GO" id="GO:0004930">
    <property type="term" value="F:G protein-coupled receptor activity"/>
    <property type="evidence" value="ECO:0007669"/>
    <property type="project" value="UniProtKB-KW"/>
</dbReference>
<dbReference type="PROSITE" id="PS50262">
    <property type="entry name" value="G_PROTEIN_RECEP_F1_2"/>
    <property type="match status" value="1"/>
</dbReference>
<keyword evidence="5" id="KW-0472">Membrane</keyword>
<keyword evidence="7 8" id="KW-0807">Transducer</keyword>
<dbReference type="PROSITE" id="PS00237">
    <property type="entry name" value="G_PROTEIN_RECEP_F1_1"/>
    <property type="match status" value="1"/>
</dbReference>
<dbReference type="AlphaFoldDB" id="K1PQM6"/>
<sequence>MTDIVIDQIRTVFLGWNFFRDLDFVVKYGEFSWREMDATNPHGLLNLTKTEPFGYNWTETTSNSSSMENVTGIFSSPGDSADPPVALGTIIILSILFIFIGVLGIVGNSLVITVILIDRKMRQSVTNVFIMNLAIADLLIMISFIPDIIQFILNRGWLLGVGMCKFNRYILVTCLYVSVLSLVSVCIERFVAIVFPIKAQILCNRRKNFIVVSLIWYVGFMCALPTALYNQVILVNPLQNFSLCLTSFPTMLGQHVYKFSEFALFYFIPVCIQIILYAIIGKRLYVSTSELHTKFQMRKDTNCKTDRTSDTIKARKGVVKMLVASVIVYTGCYAPPQVLLFYNAISNTRFQETWEFVAIVHVIAYINSAANPILYSIFSQNFRKNFKKCLKCICLKSKDKYRRVMFDSTMESSRMLSGKGSQKTTISRL</sequence>
<proteinExistence type="inferred from homology"/>
<evidence type="ECO:0000256" key="3">
    <source>
        <dbReference type="ARBA" id="ARBA00022989"/>
    </source>
</evidence>
<evidence type="ECO:0000259" key="9">
    <source>
        <dbReference type="PROSITE" id="PS50262"/>
    </source>
</evidence>
<organism evidence="10">
    <name type="scientific">Magallana gigas</name>
    <name type="common">Pacific oyster</name>
    <name type="synonym">Crassostrea gigas</name>
    <dbReference type="NCBI Taxonomy" id="29159"/>
    <lineage>
        <taxon>Eukaryota</taxon>
        <taxon>Metazoa</taxon>
        <taxon>Spiralia</taxon>
        <taxon>Lophotrochozoa</taxon>
        <taxon>Mollusca</taxon>
        <taxon>Bivalvia</taxon>
        <taxon>Autobranchia</taxon>
        <taxon>Pteriomorphia</taxon>
        <taxon>Ostreida</taxon>
        <taxon>Ostreoidea</taxon>
        <taxon>Ostreidae</taxon>
        <taxon>Magallana</taxon>
    </lineage>
</organism>
<feature type="domain" description="G-protein coupled receptors family 1 profile" evidence="9">
    <location>
        <begin position="107"/>
        <end position="375"/>
    </location>
</feature>
<dbReference type="HOGENOM" id="CLU_009579_6_4_1"/>
<dbReference type="SUPFAM" id="SSF81321">
    <property type="entry name" value="Family A G protein-coupled receptor-like"/>
    <property type="match status" value="1"/>
</dbReference>
<gene>
    <name evidence="10" type="ORF">CGI_10004482</name>
</gene>
<dbReference type="PRINTS" id="PR00237">
    <property type="entry name" value="GPCRRHODOPSN"/>
</dbReference>
<keyword evidence="6 8" id="KW-0675">Receptor</keyword>
<dbReference type="InterPro" id="IPR000276">
    <property type="entry name" value="GPCR_Rhodpsn"/>
</dbReference>
<evidence type="ECO:0000256" key="1">
    <source>
        <dbReference type="ARBA" id="ARBA00004141"/>
    </source>
</evidence>
<protein>
    <submittedName>
        <fullName evidence="10">Putative G-protein coupled receptor T27D1.3</fullName>
    </submittedName>
</protein>
<keyword evidence="3" id="KW-1133">Transmembrane helix</keyword>